<dbReference type="Gene3D" id="3.40.1280.10">
    <property type="match status" value="1"/>
</dbReference>
<keyword evidence="3 6" id="KW-0808">Transferase</keyword>
<reference evidence="8 9" key="1">
    <citation type="submission" date="2017-07" db="EMBL/GenBank/DDBJ databases">
        <title>Draft genome sequence of aerobic hyperthermophilic archaea, Pyrobaculum aerophilum YKB31 and YKB32.</title>
        <authorList>
            <person name="Mochizuki T."/>
            <person name="Berliner A.J."/>
            <person name="Yoshida-Takashima Y."/>
            <person name="Takaki Y."/>
            <person name="Nunoura T."/>
            <person name="Takai K."/>
        </authorList>
    </citation>
    <scope>NUCLEOTIDE SEQUENCE [LARGE SCALE GENOMIC DNA]</scope>
    <source>
        <strain evidence="6 9">YKB31</strain>
        <strain evidence="7 8">YKB32</strain>
    </source>
</reference>
<evidence type="ECO:0000256" key="4">
    <source>
        <dbReference type="ARBA" id="ARBA00022691"/>
    </source>
</evidence>
<dbReference type="AlphaFoldDB" id="A0A371QVP4"/>
<evidence type="ECO:0000256" key="1">
    <source>
        <dbReference type="ARBA" id="ARBA00022490"/>
    </source>
</evidence>
<reference evidence="5" key="2">
    <citation type="journal article" date="2020" name="bioRxiv">
        <title>A rank-normalized archaeal taxonomy based on genome phylogeny resolves widespread incomplete and uneven classifications.</title>
        <authorList>
            <person name="Rinke C."/>
            <person name="Chuvochina M."/>
            <person name="Mussig A.J."/>
            <person name="Chaumeil P.-A."/>
            <person name="Waite D.W."/>
            <person name="Whitman W.B."/>
            <person name="Parks D.H."/>
            <person name="Hugenholtz P."/>
        </authorList>
    </citation>
    <scope>NUCLEOTIDE SEQUENCE</scope>
    <source>
        <strain evidence="5">UBA8839</strain>
    </source>
</reference>
<dbReference type="InterPro" id="IPR007158">
    <property type="entry name" value="TrmY"/>
</dbReference>
<evidence type="ECO:0000313" key="7">
    <source>
        <dbReference type="EMBL" id="RFA98422.1"/>
    </source>
</evidence>
<evidence type="ECO:0000256" key="2">
    <source>
        <dbReference type="ARBA" id="ARBA00022603"/>
    </source>
</evidence>
<dbReference type="EMBL" id="NMUE01000042">
    <property type="protein sequence ID" value="RFA94215.1"/>
    <property type="molecule type" value="Genomic_DNA"/>
</dbReference>
<dbReference type="Proteomes" id="UP000256877">
    <property type="component" value="Unassembled WGS sequence"/>
</dbReference>
<sequence>MSPLHGTPSFLIKSDIACPWSISAEELVKNRFDVLVDFVIESITGGVREVYVMLCDGSTYLITSLPSQRARAVARWLLSRQPFKTSLQAIIAKYRSVYYLHERGRDISEARLDGNGLYIFGDHDGLSREDEELLAKHAEWISLGSTPYMSWHAAAYLAYLLKRQV</sequence>
<dbReference type="EMBL" id="NMUF01000017">
    <property type="protein sequence ID" value="RFA98422.1"/>
    <property type="molecule type" value="Genomic_DNA"/>
</dbReference>
<dbReference type="PANTHER" id="PTHR40703">
    <property type="entry name" value="TRNA (PSEUDOURIDINE(54)-N(1))-METHYLTRANSFERASE"/>
    <property type="match status" value="1"/>
</dbReference>
<dbReference type="GO" id="GO:0030488">
    <property type="term" value="P:tRNA methylation"/>
    <property type="evidence" value="ECO:0007669"/>
    <property type="project" value="TreeGrafter"/>
</dbReference>
<evidence type="ECO:0000313" key="9">
    <source>
        <dbReference type="Proteomes" id="UP000257123"/>
    </source>
</evidence>
<dbReference type="SUPFAM" id="SSF75217">
    <property type="entry name" value="alpha/beta knot"/>
    <property type="match status" value="1"/>
</dbReference>
<keyword evidence="1" id="KW-0963">Cytoplasm</keyword>
<evidence type="ECO:0000313" key="6">
    <source>
        <dbReference type="EMBL" id="RFA94215.1"/>
    </source>
</evidence>
<dbReference type="Proteomes" id="UP000257123">
    <property type="component" value="Unassembled WGS sequence"/>
</dbReference>
<protein>
    <submittedName>
        <fullName evidence="6">tRNA (Pseudouridine-N1)-methyltransferase</fullName>
    </submittedName>
</protein>
<organism evidence="6 9">
    <name type="scientific">Pyrobaculum aerophilum</name>
    <dbReference type="NCBI Taxonomy" id="13773"/>
    <lineage>
        <taxon>Archaea</taxon>
        <taxon>Thermoproteota</taxon>
        <taxon>Thermoprotei</taxon>
        <taxon>Thermoproteales</taxon>
        <taxon>Thermoproteaceae</taxon>
        <taxon>Pyrobaculum</taxon>
    </lineage>
</organism>
<evidence type="ECO:0000256" key="3">
    <source>
        <dbReference type="ARBA" id="ARBA00022679"/>
    </source>
</evidence>
<dbReference type="PANTHER" id="PTHR40703:SF1">
    <property type="entry name" value="TRNA (PSEUDOURIDINE(54)-N(1))-METHYLTRANSFERASE"/>
    <property type="match status" value="1"/>
</dbReference>
<evidence type="ECO:0000313" key="5">
    <source>
        <dbReference type="EMBL" id="HII47230.1"/>
    </source>
</evidence>
<gene>
    <name evidence="6" type="ORF">CGL51_10915</name>
    <name evidence="7" type="ORF">CGL52_07280</name>
    <name evidence="5" type="ORF">HA333_07240</name>
</gene>
<dbReference type="Pfam" id="PF04013">
    <property type="entry name" value="Methyltrn_RNA_2"/>
    <property type="match status" value="1"/>
</dbReference>
<proteinExistence type="predicted"/>
<dbReference type="GO" id="GO:0008757">
    <property type="term" value="F:S-adenosylmethionine-dependent methyltransferase activity"/>
    <property type="evidence" value="ECO:0007669"/>
    <property type="project" value="TreeGrafter"/>
</dbReference>
<dbReference type="GO" id="GO:0008175">
    <property type="term" value="F:tRNA methyltransferase activity"/>
    <property type="evidence" value="ECO:0007669"/>
    <property type="project" value="InterPro"/>
</dbReference>
<keyword evidence="2 6" id="KW-0489">Methyltransferase</keyword>
<dbReference type="Proteomes" id="UP000651120">
    <property type="component" value="Unassembled WGS sequence"/>
</dbReference>
<dbReference type="InterPro" id="IPR029026">
    <property type="entry name" value="tRNA_m1G_MTases_N"/>
</dbReference>
<keyword evidence="4" id="KW-0949">S-adenosyl-L-methionine</keyword>
<name>A0A371QVP4_9CREN</name>
<comment type="caution">
    <text evidence="6">The sequence shown here is derived from an EMBL/GenBank/DDBJ whole genome shotgun (WGS) entry which is preliminary data.</text>
</comment>
<dbReference type="EMBL" id="DUJP01000027">
    <property type="protein sequence ID" value="HII47230.1"/>
    <property type="molecule type" value="Genomic_DNA"/>
</dbReference>
<accession>A0A371QVP4</accession>
<dbReference type="InterPro" id="IPR029028">
    <property type="entry name" value="Alpha/beta_knot_MTases"/>
</dbReference>
<evidence type="ECO:0000313" key="8">
    <source>
        <dbReference type="Proteomes" id="UP000256877"/>
    </source>
</evidence>